<feature type="domain" description="Tyrosine-protein phosphatase" evidence="11">
    <location>
        <begin position="954"/>
        <end position="1211"/>
    </location>
</feature>
<evidence type="ECO:0000256" key="2">
    <source>
        <dbReference type="ARBA" id="ARBA00013064"/>
    </source>
</evidence>
<evidence type="ECO:0000256" key="9">
    <source>
        <dbReference type="SAM" id="Phobius"/>
    </source>
</evidence>
<dbReference type="InterPro" id="IPR029021">
    <property type="entry name" value="Prot-tyrosine_phosphatase-like"/>
</dbReference>
<dbReference type="SMART" id="SM00408">
    <property type="entry name" value="IGc2"/>
    <property type="match status" value="2"/>
</dbReference>
<feature type="compositionally biased region" description="Polar residues" evidence="8">
    <location>
        <begin position="802"/>
        <end position="827"/>
    </location>
</feature>
<keyword evidence="4" id="KW-0378">Hydrolase</keyword>
<feature type="domain" description="Tyrosine specific protein phosphatases" evidence="12">
    <location>
        <begin position="1128"/>
        <end position="1202"/>
    </location>
</feature>
<evidence type="ECO:0000259" key="13">
    <source>
        <dbReference type="PROSITE" id="PS50835"/>
    </source>
</evidence>
<evidence type="ECO:0000313" key="15">
    <source>
        <dbReference type="EMBL" id="PIK35901.1"/>
    </source>
</evidence>
<dbReference type="SMART" id="SM00194">
    <property type="entry name" value="PTPc"/>
    <property type="match status" value="2"/>
</dbReference>
<dbReference type="Pfam" id="PF13927">
    <property type="entry name" value="Ig_3"/>
    <property type="match status" value="2"/>
</dbReference>
<evidence type="ECO:0000256" key="10">
    <source>
        <dbReference type="SAM" id="SignalP"/>
    </source>
</evidence>
<dbReference type="EC" id="3.1.3.48" evidence="2"/>
<feature type="domain" description="Tyrosine-protein phosphatase" evidence="11">
    <location>
        <begin position="1232"/>
        <end position="1477"/>
    </location>
</feature>
<dbReference type="GO" id="GO:0016020">
    <property type="term" value="C:membrane"/>
    <property type="evidence" value="ECO:0007669"/>
    <property type="project" value="UniProtKB-SubCell"/>
</dbReference>
<dbReference type="SUPFAM" id="SSF49265">
    <property type="entry name" value="Fibronectin type III"/>
    <property type="match status" value="1"/>
</dbReference>
<dbReference type="Gene3D" id="2.60.40.10">
    <property type="entry name" value="Immunoglobulins"/>
    <property type="match status" value="4"/>
</dbReference>
<feature type="domain" description="Ig-like" evidence="13">
    <location>
        <begin position="186"/>
        <end position="281"/>
    </location>
</feature>
<dbReference type="InterPro" id="IPR000387">
    <property type="entry name" value="Tyr_Pase_dom"/>
</dbReference>
<feature type="domain" description="Tyrosine specific protein phosphatases" evidence="12">
    <location>
        <begin position="1395"/>
        <end position="1468"/>
    </location>
</feature>
<dbReference type="PANTHER" id="PTHR19134:SF560">
    <property type="entry name" value="PROTEIN-TYROSINE-PHOSPHATASE"/>
    <property type="match status" value="1"/>
</dbReference>
<proteinExistence type="predicted"/>
<dbReference type="InterPro" id="IPR007110">
    <property type="entry name" value="Ig-like_dom"/>
</dbReference>
<dbReference type="Proteomes" id="UP000230750">
    <property type="component" value="Unassembled WGS sequence"/>
</dbReference>
<evidence type="ECO:0000256" key="6">
    <source>
        <dbReference type="ARBA" id="ARBA00023136"/>
    </source>
</evidence>
<reference evidence="15 16" key="1">
    <citation type="journal article" date="2017" name="PLoS Biol.">
        <title>The sea cucumber genome provides insights into morphological evolution and visceral regeneration.</title>
        <authorList>
            <person name="Zhang X."/>
            <person name="Sun L."/>
            <person name="Yuan J."/>
            <person name="Sun Y."/>
            <person name="Gao Y."/>
            <person name="Zhang L."/>
            <person name="Li S."/>
            <person name="Dai H."/>
            <person name="Hamel J.F."/>
            <person name="Liu C."/>
            <person name="Yu Y."/>
            <person name="Liu S."/>
            <person name="Lin W."/>
            <person name="Guo K."/>
            <person name="Jin S."/>
            <person name="Xu P."/>
            <person name="Storey K.B."/>
            <person name="Huan P."/>
            <person name="Zhang T."/>
            <person name="Zhou Y."/>
            <person name="Zhang J."/>
            <person name="Lin C."/>
            <person name="Li X."/>
            <person name="Xing L."/>
            <person name="Huo D."/>
            <person name="Sun M."/>
            <person name="Wang L."/>
            <person name="Mercier A."/>
            <person name="Li F."/>
            <person name="Yang H."/>
            <person name="Xiang J."/>
        </authorList>
    </citation>
    <scope>NUCLEOTIDE SEQUENCE [LARGE SCALE GENOMIC DNA]</scope>
    <source>
        <strain evidence="15">Shaxun</strain>
        <tissue evidence="15">Muscle</tissue>
    </source>
</reference>
<dbReference type="InterPro" id="IPR000242">
    <property type="entry name" value="PTP_cat"/>
</dbReference>
<dbReference type="PROSITE" id="PS50853">
    <property type="entry name" value="FN3"/>
    <property type="match status" value="2"/>
</dbReference>
<feature type="region of interest" description="Disordered" evidence="8">
    <location>
        <begin position="802"/>
        <end position="844"/>
    </location>
</feature>
<dbReference type="InterPro" id="IPR036179">
    <property type="entry name" value="Ig-like_dom_sf"/>
</dbReference>
<evidence type="ECO:0000313" key="16">
    <source>
        <dbReference type="Proteomes" id="UP000230750"/>
    </source>
</evidence>
<keyword evidence="16" id="KW-1185">Reference proteome</keyword>
<keyword evidence="5" id="KW-0904">Protein phosphatase</keyword>
<dbReference type="PRINTS" id="PR00700">
    <property type="entry name" value="PRTYPHPHTASE"/>
</dbReference>
<feature type="domain" description="Fibronectin type-III" evidence="14">
    <location>
        <begin position="379"/>
        <end position="482"/>
    </location>
</feature>
<evidence type="ECO:0000259" key="11">
    <source>
        <dbReference type="PROSITE" id="PS50055"/>
    </source>
</evidence>
<dbReference type="SUPFAM" id="SSF48726">
    <property type="entry name" value="Immunoglobulin"/>
    <property type="match status" value="2"/>
</dbReference>
<dbReference type="STRING" id="307972.A0A2G8JJI2"/>
<dbReference type="SMART" id="SM00060">
    <property type="entry name" value="FN3"/>
    <property type="match status" value="2"/>
</dbReference>
<dbReference type="InterPro" id="IPR050348">
    <property type="entry name" value="Protein-Tyr_Phosphatase"/>
</dbReference>
<comment type="catalytic activity">
    <reaction evidence="7">
        <text>O-phospho-L-tyrosyl-[protein] + H2O = L-tyrosyl-[protein] + phosphate</text>
        <dbReference type="Rhea" id="RHEA:10684"/>
        <dbReference type="Rhea" id="RHEA-COMP:10136"/>
        <dbReference type="Rhea" id="RHEA-COMP:20101"/>
        <dbReference type="ChEBI" id="CHEBI:15377"/>
        <dbReference type="ChEBI" id="CHEBI:43474"/>
        <dbReference type="ChEBI" id="CHEBI:46858"/>
        <dbReference type="ChEBI" id="CHEBI:61978"/>
        <dbReference type="EC" id="3.1.3.48"/>
    </reaction>
</comment>
<dbReference type="SUPFAM" id="SSF52799">
    <property type="entry name" value="(Phosphotyrosine protein) phosphatases II"/>
    <property type="match status" value="2"/>
</dbReference>
<sequence>MNFNSLKCEPIAVTVCLLFFLEPFLYDSVGASCGSSPDTEGRYGVNCSQLCSCSSNAVCNDITGECTGRLCGNTGKTFTCDKNGLTLVVIGSPLVATEMTSVTITCISNLGPGDILITWRSPSGSEILPGSKFEIRRESDTVNVLAIGNTSSKDSGTYTCVATLTEPTDLLSTVEESTNITIFARDEIFEYPNSVVKRKEGEMLRLTCKAFFASQLPSLQWLFNSEVLSSNEDTKLSSREEYYGENDVILIRSLDVSMVAESHNGTYQCLASQNNIEKDVKNIHVFIVDLPVIADLQLADISHNNLHFTWRVAYGGNDNLTCTIRDTAHGLSVVCDDSVSCNTTNLSPYTTYNVSLVCQNYAGFSNVLVYENAQTAPSAPSHPNSVMVFESATHCNISWTEPLEVNGPGPLHYQVQSVITQRGSLMKMETLIISDNISETLLILEKTQLSVNSVYSFKVTAANDLYESSSSFGMGDCTTPRSGPDIIPDLKLFNNKNSVSSTSVMIASAEVDTRNGPISCYEFVVMETNGILLSNPDEDIPPDIVVNQPSETGIPYRAVVYRHDDVVLLPYISIGGQDGVSTGCHLSDSNVIIRRAQPAEQTSSGYSNGSQVWSIGNRHTKKRSIPWGLNTTLLLASNSPLKEQTNYVIFLRTYSILDDGSIVYMSSRYLSVTTSNAGFGPLFVIIIVILVVILLLVAFSIVFIWRLRRGHSYKKKTIRHDVDATYMNDGYTPSSYLSLPNYYSADSEQLPYMPMAPVNADIPMAPVNAAAAEIHSKEGNDISGSHLKPATHNDDQYIQASVESDQNTPDLTTTASDQRPDTLNSELDTYGLSDRPSDGDTSGMERKCSVIMDINMHQQNSNDSVSEQEEIAGRVEQEEVAVIEPNDDEGDGIVVHSYYEDSNYEEIPNGVRKHDADDYSHKLYNDWTELTHTKVSELQSYVEYRKRLVGANSLRHEFAMLPQGQQEPWNVAVKPENLPKSPFPDILPYDYTRLKLPKLTNDPFSDFYNASFITDQFNKTTFIAAQGPSSDTVDDFWRMIWLEKVKVIVMVTSLQDEAGQDLCYQYWPDSTEQTQLFGTITVEVESTASFANYEIRKLLVQKEDGEAILVSQFIFLSWPHLKVPKKMTAFLSFVKMVKDGQRANQVPLLVHCSDGAGATGTFLAIYCLLDDLSDENEISVFEFVKRMRKNRIGMVQTEDQYMFVYDILLEEYLTPKTELTHQELLDMREDQMVSEFQALPNTPCHKNEAGVGKQDVNKCKNGYPDKITIDKSRLLLCSESLMSGNDYINASLVDSFSTADAFICTQSPLPTTVEDFWRLVFEYRCTRIIMLNKIDGSDKHVPYYWPRGGTVQYGSITVESIESQNTSQIARKFLVSHMNMEEVLPVEHCDMSPWQQIPDMASKLKEQLSCNSGPVLVHCLCCSGTGIYLTTLHELQRLQCHSVLNVHQSVKGLQEMLPFAVQSVDDYVSIYKILQELVASHSIEVKKNV</sequence>
<dbReference type="PROSITE" id="PS50056">
    <property type="entry name" value="TYR_PHOSPHATASE_2"/>
    <property type="match status" value="2"/>
</dbReference>
<dbReference type="InterPro" id="IPR003961">
    <property type="entry name" value="FN3_dom"/>
</dbReference>
<keyword evidence="9" id="KW-0812">Transmembrane</keyword>
<evidence type="ECO:0000259" key="12">
    <source>
        <dbReference type="PROSITE" id="PS50056"/>
    </source>
</evidence>
<comment type="subcellular location">
    <subcellularLocation>
        <location evidence="1">Membrane</location>
        <topology evidence="1">Single-pass membrane protein</topology>
    </subcellularLocation>
</comment>
<accession>A0A2G8JJI2</accession>
<feature type="transmembrane region" description="Helical" evidence="9">
    <location>
        <begin position="682"/>
        <end position="705"/>
    </location>
</feature>
<comment type="caution">
    <text evidence="15">The sequence shown here is derived from an EMBL/GenBank/DDBJ whole genome shotgun (WGS) entry which is preliminary data.</text>
</comment>
<dbReference type="CDD" id="cd00063">
    <property type="entry name" value="FN3"/>
    <property type="match status" value="2"/>
</dbReference>
<evidence type="ECO:0000256" key="5">
    <source>
        <dbReference type="ARBA" id="ARBA00022912"/>
    </source>
</evidence>
<feature type="chain" id="PRO_5013795601" description="protein-tyrosine-phosphatase" evidence="10">
    <location>
        <begin position="32"/>
        <end position="1489"/>
    </location>
</feature>
<dbReference type="Pfam" id="PF00102">
    <property type="entry name" value="Y_phosphatase"/>
    <property type="match status" value="2"/>
</dbReference>
<dbReference type="EMBL" id="MRZV01001789">
    <property type="protein sequence ID" value="PIK35901.1"/>
    <property type="molecule type" value="Genomic_DNA"/>
</dbReference>
<dbReference type="InterPro" id="IPR036116">
    <property type="entry name" value="FN3_sf"/>
</dbReference>
<keyword evidence="9" id="KW-1133">Transmembrane helix</keyword>
<dbReference type="SMART" id="SM00404">
    <property type="entry name" value="PTPc_motif"/>
    <property type="match status" value="2"/>
</dbReference>
<gene>
    <name evidence="15" type="ORF">BSL78_27266</name>
</gene>
<dbReference type="GO" id="GO:0004725">
    <property type="term" value="F:protein tyrosine phosphatase activity"/>
    <property type="evidence" value="ECO:0007669"/>
    <property type="project" value="UniProtKB-EC"/>
</dbReference>
<dbReference type="OrthoDB" id="10503126at2759"/>
<evidence type="ECO:0000256" key="8">
    <source>
        <dbReference type="SAM" id="MobiDB-lite"/>
    </source>
</evidence>
<dbReference type="CDD" id="cd00096">
    <property type="entry name" value="Ig"/>
    <property type="match status" value="1"/>
</dbReference>
<dbReference type="SMART" id="SM00409">
    <property type="entry name" value="IG"/>
    <property type="match status" value="2"/>
</dbReference>
<dbReference type="Gene3D" id="3.90.190.10">
    <property type="entry name" value="Protein tyrosine phosphatase superfamily"/>
    <property type="match status" value="2"/>
</dbReference>
<dbReference type="CDD" id="cd00047">
    <property type="entry name" value="PTPc"/>
    <property type="match status" value="2"/>
</dbReference>
<feature type="compositionally biased region" description="Basic and acidic residues" evidence="8">
    <location>
        <begin position="835"/>
        <end position="844"/>
    </location>
</feature>
<dbReference type="InterPro" id="IPR003598">
    <property type="entry name" value="Ig_sub2"/>
</dbReference>
<evidence type="ECO:0000259" key="14">
    <source>
        <dbReference type="PROSITE" id="PS50853"/>
    </source>
</evidence>
<evidence type="ECO:0000256" key="4">
    <source>
        <dbReference type="ARBA" id="ARBA00022801"/>
    </source>
</evidence>
<dbReference type="PANTHER" id="PTHR19134">
    <property type="entry name" value="RECEPTOR-TYPE TYROSINE-PROTEIN PHOSPHATASE"/>
    <property type="match status" value="1"/>
</dbReference>
<organism evidence="15 16">
    <name type="scientific">Stichopus japonicus</name>
    <name type="common">Sea cucumber</name>
    <dbReference type="NCBI Taxonomy" id="307972"/>
    <lineage>
        <taxon>Eukaryota</taxon>
        <taxon>Metazoa</taxon>
        <taxon>Echinodermata</taxon>
        <taxon>Eleutherozoa</taxon>
        <taxon>Echinozoa</taxon>
        <taxon>Holothuroidea</taxon>
        <taxon>Aspidochirotacea</taxon>
        <taxon>Aspidochirotida</taxon>
        <taxon>Stichopodidae</taxon>
        <taxon>Apostichopus</taxon>
    </lineage>
</organism>
<evidence type="ECO:0000256" key="7">
    <source>
        <dbReference type="ARBA" id="ARBA00051722"/>
    </source>
</evidence>
<name>A0A2G8JJI2_STIJA</name>
<dbReference type="InterPro" id="IPR003595">
    <property type="entry name" value="Tyr_Pase_cat"/>
</dbReference>
<feature type="signal peptide" evidence="10">
    <location>
        <begin position="1"/>
        <end position="31"/>
    </location>
</feature>
<dbReference type="InterPro" id="IPR013783">
    <property type="entry name" value="Ig-like_fold"/>
</dbReference>
<dbReference type="PROSITE" id="PS50055">
    <property type="entry name" value="TYR_PHOSPHATASE_PTP"/>
    <property type="match status" value="2"/>
</dbReference>
<feature type="domain" description="Fibronectin type-III" evidence="14">
    <location>
        <begin position="292"/>
        <end position="378"/>
    </location>
</feature>
<evidence type="ECO:0000256" key="1">
    <source>
        <dbReference type="ARBA" id="ARBA00004167"/>
    </source>
</evidence>
<dbReference type="PROSITE" id="PS50835">
    <property type="entry name" value="IG_LIKE"/>
    <property type="match status" value="2"/>
</dbReference>
<keyword evidence="6 9" id="KW-0472">Membrane</keyword>
<feature type="domain" description="Ig-like" evidence="13">
    <location>
        <begin position="85"/>
        <end position="181"/>
    </location>
</feature>
<evidence type="ECO:0000256" key="3">
    <source>
        <dbReference type="ARBA" id="ARBA00022729"/>
    </source>
</evidence>
<keyword evidence="3 10" id="KW-0732">Signal</keyword>
<dbReference type="FunFam" id="3.90.190.10:FF:000102">
    <property type="entry name" value="Receptor-type tyrosine-protein phosphatase"/>
    <property type="match status" value="1"/>
</dbReference>
<protein>
    <recommendedName>
        <fullName evidence="2">protein-tyrosine-phosphatase</fullName>
        <ecNumber evidence="2">3.1.3.48</ecNumber>
    </recommendedName>
</protein>
<dbReference type="InterPro" id="IPR003599">
    <property type="entry name" value="Ig_sub"/>
</dbReference>